<evidence type="ECO:0000313" key="4">
    <source>
        <dbReference type="RefSeq" id="XP_030041919.1"/>
    </source>
</evidence>
<name>A0A6P7WUJ2_9AMPH</name>
<feature type="region of interest" description="Disordered" evidence="1">
    <location>
        <begin position="1"/>
        <end position="74"/>
    </location>
</feature>
<organism evidence="3 5">
    <name type="scientific">Microcaecilia unicolor</name>
    <dbReference type="NCBI Taxonomy" id="1415580"/>
    <lineage>
        <taxon>Eukaryota</taxon>
        <taxon>Metazoa</taxon>
        <taxon>Chordata</taxon>
        <taxon>Craniata</taxon>
        <taxon>Vertebrata</taxon>
        <taxon>Euteleostomi</taxon>
        <taxon>Amphibia</taxon>
        <taxon>Gymnophiona</taxon>
        <taxon>Siphonopidae</taxon>
        <taxon>Microcaecilia</taxon>
    </lineage>
</organism>
<dbReference type="AlphaFoldDB" id="A0A6P7WUJ2"/>
<dbReference type="RefSeq" id="XP_030041926.1">
    <property type="nucleotide sequence ID" value="XM_030186066.1"/>
</dbReference>
<dbReference type="GO" id="GO:0005737">
    <property type="term" value="C:cytoplasm"/>
    <property type="evidence" value="ECO:0007669"/>
    <property type="project" value="TreeGrafter"/>
</dbReference>
<proteinExistence type="predicted"/>
<dbReference type="PANTHER" id="PTHR34179:SF1">
    <property type="entry name" value="TUMOR PROTEIN P53-INDUCIBLE PROTEIN 13"/>
    <property type="match status" value="1"/>
</dbReference>
<evidence type="ECO:0000313" key="9">
    <source>
        <dbReference type="RefSeq" id="XP_030041924.1"/>
    </source>
</evidence>
<evidence type="ECO:0000256" key="2">
    <source>
        <dbReference type="SAM" id="Phobius"/>
    </source>
</evidence>
<dbReference type="GeneID" id="115456774"/>
<dbReference type="OrthoDB" id="5960270at2759"/>
<dbReference type="RefSeq" id="XP_030041924.1">
    <property type="nucleotide sequence ID" value="XM_030186064.1"/>
</dbReference>
<dbReference type="KEGG" id="muo:115456774"/>
<evidence type="ECO:0000313" key="3">
    <source>
        <dbReference type="Proteomes" id="UP000515156"/>
    </source>
</evidence>
<dbReference type="Proteomes" id="UP000515156">
    <property type="component" value="Chromosome 13"/>
</dbReference>
<keyword evidence="2" id="KW-0472">Membrane</keyword>
<evidence type="ECO:0000313" key="6">
    <source>
        <dbReference type="RefSeq" id="XP_030041921.1"/>
    </source>
</evidence>
<keyword evidence="2" id="KW-0812">Transmembrane</keyword>
<dbReference type="PANTHER" id="PTHR34179">
    <property type="entry name" value="TUMOR PROTEIN P53-INDUCIBLE PROTEIN 13"/>
    <property type="match status" value="1"/>
</dbReference>
<accession>A0A6P7WUJ2</accession>
<dbReference type="RefSeq" id="XP_030041920.1">
    <property type="nucleotide sequence ID" value="XM_030186060.1"/>
</dbReference>
<dbReference type="CTD" id="90313"/>
<dbReference type="RefSeq" id="XP_030041925.1">
    <property type="nucleotide sequence ID" value="XM_030186065.1"/>
</dbReference>
<dbReference type="RefSeq" id="XP_030041923.1">
    <property type="nucleotide sequence ID" value="XM_030186063.1"/>
</dbReference>
<gene>
    <name evidence="4 5 6 7 8 9 10 11" type="primary">TP53I13</name>
</gene>
<keyword evidence="3" id="KW-1185">Reference proteome</keyword>
<keyword evidence="2" id="KW-1133">Transmembrane helix</keyword>
<feature type="compositionally biased region" description="Basic residues" evidence="1">
    <location>
        <begin position="36"/>
        <end position="54"/>
    </location>
</feature>
<feature type="region of interest" description="Disordered" evidence="1">
    <location>
        <begin position="103"/>
        <end position="175"/>
    </location>
</feature>
<dbReference type="RefSeq" id="XP_030041919.1">
    <property type="nucleotide sequence ID" value="XM_030186059.1"/>
</dbReference>
<dbReference type="RefSeq" id="XP_030041922.1">
    <property type="nucleotide sequence ID" value="XM_030186062.1"/>
</dbReference>
<evidence type="ECO:0000256" key="1">
    <source>
        <dbReference type="SAM" id="MobiDB-lite"/>
    </source>
</evidence>
<evidence type="ECO:0000313" key="7">
    <source>
        <dbReference type="RefSeq" id="XP_030041922.1"/>
    </source>
</evidence>
<evidence type="ECO:0000313" key="5">
    <source>
        <dbReference type="RefSeq" id="XP_030041920.1"/>
    </source>
</evidence>
<evidence type="ECO:0000313" key="10">
    <source>
        <dbReference type="RefSeq" id="XP_030041925.1"/>
    </source>
</evidence>
<protein>
    <submittedName>
        <fullName evidence="4 5">Tumor protein p53-inducible protein 13</fullName>
    </submittedName>
</protein>
<dbReference type="RefSeq" id="XP_030041921.1">
    <property type="nucleotide sequence ID" value="XM_030186061.1"/>
</dbReference>
<feature type="transmembrane region" description="Helical" evidence="2">
    <location>
        <begin position="233"/>
        <end position="254"/>
    </location>
</feature>
<sequence length="317" mass="35479">MFQKLLVDSSDPDDVFPAPESSSSIKTELKGSPKASRPRQRWRHRKQPAVRARRQVQGASRLGPMRGTKSEEKGLLQHPVMSGRLPEEHSWDKITTIMPHPSHATERESTRAAVPHHRTSSRNISEEEMPGRTENSSVRRRKQRNEAAVAASTAPTLRPPHPTNSLAPSLGPQREVDGSVKGVCTCPGSSGQVQAPQSHQLALAQKGAMARDRQDLLQRPHDSPIPTPRTEEAVWAAAAITFLFVLLTLAVLYTRLYRNFRRSRSLYWDLGSDREGQETVSSVIKGRLLSHQSRRKRWQKQCKSPLLLHDGDSESSE</sequence>
<reference evidence="4 5" key="1">
    <citation type="submission" date="2025-04" db="UniProtKB">
        <authorList>
            <consortium name="RefSeq"/>
        </authorList>
    </citation>
    <scope>IDENTIFICATION</scope>
</reference>
<evidence type="ECO:0000313" key="11">
    <source>
        <dbReference type="RefSeq" id="XP_030041926.1"/>
    </source>
</evidence>
<evidence type="ECO:0000313" key="8">
    <source>
        <dbReference type="RefSeq" id="XP_030041923.1"/>
    </source>
</evidence>